<dbReference type="VEuPathDB" id="FungiDB:SPPG_00540"/>
<reference evidence="3 4" key="1">
    <citation type="submission" date="2009-08" db="EMBL/GenBank/DDBJ databases">
        <title>The Genome Sequence of Spizellomyces punctatus strain DAOM BR117.</title>
        <authorList>
            <consortium name="The Broad Institute Genome Sequencing Platform"/>
            <person name="Russ C."/>
            <person name="Cuomo C."/>
            <person name="Shea T."/>
            <person name="Young S.K."/>
            <person name="Zeng Q."/>
            <person name="Koehrsen M."/>
            <person name="Haas B."/>
            <person name="Borodovsky M."/>
            <person name="Guigo R."/>
            <person name="Alvarado L."/>
            <person name="Berlin A."/>
            <person name="Bochicchio J."/>
            <person name="Borenstein D."/>
            <person name="Chapman S."/>
            <person name="Chen Z."/>
            <person name="Engels R."/>
            <person name="Freedman E."/>
            <person name="Gellesch M."/>
            <person name="Goldberg J."/>
            <person name="Griggs A."/>
            <person name="Gujja S."/>
            <person name="Heiman D."/>
            <person name="Hepburn T."/>
            <person name="Howarth C."/>
            <person name="Jen D."/>
            <person name="Larson L."/>
            <person name="Lewis B."/>
            <person name="Mehta T."/>
            <person name="Park D."/>
            <person name="Pearson M."/>
            <person name="Roberts A."/>
            <person name="Saif S."/>
            <person name="Shenoy N."/>
            <person name="Sisk P."/>
            <person name="Stolte C."/>
            <person name="Sykes S."/>
            <person name="Thomson T."/>
            <person name="Walk T."/>
            <person name="White J."/>
            <person name="Yandava C."/>
            <person name="Burger G."/>
            <person name="Gray M.W."/>
            <person name="Holland P.W.H."/>
            <person name="King N."/>
            <person name="Lang F.B.F."/>
            <person name="Roger A.J."/>
            <person name="Ruiz-Trillo I."/>
            <person name="Lander E."/>
            <person name="Nusbaum C."/>
        </authorList>
    </citation>
    <scope>NUCLEOTIDE SEQUENCE [LARGE SCALE GENOMIC DNA]</scope>
    <source>
        <strain evidence="3 4">DAOM BR117</strain>
    </source>
</reference>
<evidence type="ECO:0000256" key="1">
    <source>
        <dbReference type="ARBA" id="ARBA00022737"/>
    </source>
</evidence>
<keyword evidence="4" id="KW-1185">Reference proteome</keyword>
<dbReference type="InterPro" id="IPR051210">
    <property type="entry name" value="Ub_ligase/GEF_domain"/>
</dbReference>
<dbReference type="EMBL" id="KQ257450">
    <property type="protein sequence ID" value="KND04840.1"/>
    <property type="molecule type" value="Genomic_DNA"/>
</dbReference>
<dbReference type="eggNOG" id="KOG1426">
    <property type="taxonomic scope" value="Eukaryota"/>
</dbReference>
<dbReference type="AlphaFoldDB" id="A0A0L0HVB8"/>
<dbReference type="PANTHER" id="PTHR22870">
    <property type="entry name" value="REGULATOR OF CHROMOSOME CONDENSATION"/>
    <property type="match status" value="1"/>
</dbReference>
<keyword evidence="1" id="KW-0677">Repeat</keyword>
<dbReference type="Pfam" id="PF00415">
    <property type="entry name" value="RCC1"/>
    <property type="match status" value="3"/>
</dbReference>
<dbReference type="RefSeq" id="XP_016612879.1">
    <property type="nucleotide sequence ID" value="XM_016748867.1"/>
</dbReference>
<feature type="repeat" description="RCC1" evidence="2">
    <location>
        <begin position="356"/>
        <end position="411"/>
    </location>
</feature>
<sequence length="417" mass="45677">MPNQTLFTFGFNAFQQCGDQISTSTDGSVRQECPAILASTQGQPSIVGLAATWSASFSCCEDGCISIWGFTEPFVGVKGLSHAKIRLSSEKELEVKKIVPARQDARDRHESTIYVLTVENLRLLSFEERTKETPQTGQLKRKLDDMESGPLFEIENTNDDRADNQTFRIREHIFPFQCHDVAVTYLQACAITSSGDILTWALGSTAYRRINPDTPQVNFRSLAAGGTHFLAISTTNDLYTWGYGLKGQLGHGNSEVRERELPTAVEALQGLRVTTVAGGGWHSAATTKDGDLYTFGSSEHRQLGLTDQDQSVTDATDYPNNIATNDALPNPVDMDFSSAGLMVSCGSNHTVISDGTTLYGCGWNKYGQLGPVDVGEDVQQLRQIDLPRLADGQRISNIVCGGWHTLVLIEWESIHDS</sequence>
<feature type="repeat" description="RCC1" evidence="2">
    <location>
        <begin position="290"/>
        <end position="356"/>
    </location>
</feature>
<organism evidence="3 4">
    <name type="scientific">Spizellomyces punctatus (strain DAOM BR117)</name>
    <dbReference type="NCBI Taxonomy" id="645134"/>
    <lineage>
        <taxon>Eukaryota</taxon>
        <taxon>Fungi</taxon>
        <taxon>Fungi incertae sedis</taxon>
        <taxon>Chytridiomycota</taxon>
        <taxon>Chytridiomycota incertae sedis</taxon>
        <taxon>Chytridiomycetes</taxon>
        <taxon>Spizellomycetales</taxon>
        <taxon>Spizellomycetaceae</taxon>
        <taxon>Spizellomyces</taxon>
    </lineage>
</organism>
<dbReference type="Proteomes" id="UP000053201">
    <property type="component" value="Unassembled WGS sequence"/>
</dbReference>
<dbReference type="PROSITE" id="PS50012">
    <property type="entry name" value="RCC1_3"/>
    <property type="match status" value="3"/>
</dbReference>
<feature type="non-terminal residue" evidence="3">
    <location>
        <position position="1"/>
    </location>
</feature>
<dbReference type="PANTHER" id="PTHR22870:SF408">
    <property type="entry name" value="OS09G0560450 PROTEIN"/>
    <property type="match status" value="1"/>
</dbReference>
<dbReference type="InterPro" id="IPR009091">
    <property type="entry name" value="RCC1/BLIP-II"/>
</dbReference>
<proteinExistence type="predicted"/>
<dbReference type="SUPFAM" id="SSF50985">
    <property type="entry name" value="RCC1/BLIP-II"/>
    <property type="match status" value="1"/>
</dbReference>
<name>A0A0L0HVB8_SPIPD</name>
<protein>
    <submittedName>
        <fullName evidence="3">Uncharacterized protein</fullName>
    </submittedName>
</protein>
<feature type="repeat" description="RCC1" evidence="2">
    <location>
        <begin position="236"/>
        <end position="289"/>
    </location>
</feature>
<evidence type="ECO:0000313" key="3">
    <source>
        <dbReference type="EMBL" id="KND04840.1"/>
    </source>
</evidence>
<dbReference type="PRINTS" id="PR00633">
    <property type="entry name" value="RCCNDNSATION"/>
</dbReference>
<dbReference type="InParanoid" id="A0A0L0HVB8"/>
<evidence type="ECO:0000313" key="4">
    <source>
        <dbReference type="Proteomes" id="UP000053201"/>
    </source>
</evidence>
<evidence type="ECO:0000256" key="2">
    <source>
        <dbReference type="PROSITE-ProRule" id="PRU00235"/>
    </source>
</evidence>
<dbReference type="Gene3D" id="2.130.10.30">
    <property type="entry name" value="Regulator of chromosome condensation 1/beta-lactamase-inhibitor protein II"/>
    <property type="match status" value="1"/>
</dbReference>
<gene>
    <name evidence="3" type="ORF">SPPG_00540</name>
</gene>
<dbReference type="GeneID" id="27684260"/>
<dbReference type="InterPro" id="IPR000408">
    <property type="entry name" value="Reg_chr_condens"/>
</dbReference>
<dbReference type="STRING" id="645134.A0A0L0HVB8"/>
<dbReference type="OrthoDB" id="5370059at2759"/>
<accession>A0A0L0HVB8</accession>